<evidence type="ECO:0000313" key="2">
    <source>
        <dbReference type="Proteomes" id="UP001595988"/>
    </source>
</evidence>
<protein>
    <submittedName>
        <fullName evidence="1">Phage head-tail connector protein</fullName>
    </submittedName>
</protein>
<reference evidence="2" key="1">
    <citation type="journal article" date="2019" name="Int. J. Syst. Evol. Microbiol.">
        <title>The Global Catalogue of Microorganisms (GCM) 10K type strain sequencing project: providing services to taxonomists for standard genome sequencing and annotation.</title>
        <authorList>
            <consortium name="The Broad Institute Genomics Platform"/>
            <consortium name="The Broad Institute Genome Sequencing Center for Infectious Disease"/>
            <person name="Wu L."/>
            <person name="Ma J."/>
        </authorList>
    </citation>
    <scope>NUCLEOTIDE SEQUENCE [LARGE SCALE GENOMIC DNA]</scope>
    <source>
        <strain evidence="2">CCUG 37257</strain>
    </source>
</reference>
<dbReference type="InterPro" id="IPR021146">
    <property type="entry name" value="Phage_gp6-like_head-tail"/>
</dbReference>
<comment type="caution">
    <text evidence="1">The sequence shown here is derived from an EMBL/GenBank/DDBJ whole genome shotgun (WGS) entry which is preliminary data.</text>
</comment>
<sequence>MDEIKKNVKIVLNIQDNLQDPVLDVLIKNVRSLLLGKLRKVNKSIKEIPEELEYIIEEVTLRRFNRIGSEGMKSESVEGHKIDFYDLDKELDPYLDIIDDYVEDEESKPKRGKVLFF</sequence>
<name>A0ABV9JVR2_9BACI</name>
<evidence type="ECO:0000313" key="1">
    <source>
        <dbReference type="EMBL" id="MFC4661741.1"/>
    </source>
</evidence>
<dbReference type="RefSeq" id="WP_256705868.1">
    <property type="nucleotide sequence ID" value="NZ_JBHSFT010000008.1"/>
</dbReference>
<gene>
    <name evidence="1" type="ORF">ACFO3P_05865</name>
</gene>
<keyword evidence="2" id="KW-1185">Reference proteome</keyword>
<organism evidence="1 2">
    <name type="scientific">Oceanobacillus aidingensis</name>
    <dbReference type="NCBI Taxonomy" id="645964"/>
    <lineage>
        <taxon>Bacteria</taxon>
        <taxon>Bacillati</taxon>
        <taxon>Bacillota</taxon>
        <taxon>Bacilli</taxon>
        <taxon>Bacillales</taxon>
        <taxon>Bacillaceae</taxon>
        <taxon>Oceanobacillus</taxon>
    </lineage>
</organism>
<accession>A0ABV9JVR2</accession>
<dbReference type="Pfam" id="PF05135">
    <property type="entry name" value="Phage_connect_1"/>
    <property type="match status" value="1"/>
</dbReference>
<dbReference type="EMBL" id="JBHSFT010000008">
    <property type="protein sequence ID" value="MFC4661741.1"/>
    <property type="molecule type" value="Genomic_DNA"/>
</dbReference>
<proteinExistence type="predicted"/>
<dbReference type="Proteomes" id="UP001595988">
    <property type="component" value="Unassembled WGS sequence"/>
</dbReference>